<keyword evidence="2" id="KW-0812">Transmembrane</keyword>
<dbReference type="InterPro" id="IPR011701">
    <property type="entry name" value="MFS"/>
</dbReference>
<evidence type="ECO:0000313" key="4">
    <source>
        <dbReference type="Proteomes" id="UP000265768"/>
    </source>
</evidence>
<dbReference type="GO" id="GO:0022857">
    <property type="term" value="F:transmembrane transporter activity"/>
    <property type="evidence" value="ECO:0007669"/>
    <property type="project" value="InterPro"/>
</dbReference>
<evidence type="ECO:0000256" key="1">
    <source>
        <dbReference type="SAM" id="MobiDB-lite"/>
    </source>
</evidence>
<dbReference type="InterPro" id="IPR053160">
    <property type="entry name" value="MFS_DHA3_Transporter"/>
</dbReference>
<dbReference type="SUPFAM" id="SSF103473">
    <property type="entry name" value="MFS general substrate transporter"/>
    <property type="match status" value="1"/>
</dbReference>
<dbReference type="EMBL" id="QZEY01000003">
    <property type="protein sequence ID" value="RJL33206.1"/>
    <property type="molecule type" value="Genomic_DNA"/>
</dbReference>
<comment type="caution">
    <text evidence="3">The sequence shown here is derived from an EMBL/GenBank/DDBJ whole genome shotgun (WGS) entry which is preliminary data.</text>
</comment>
<proteinExistence type="predicted"/>
<feature type="transmembrane region" description="Helical" evidence="2">
    <location>
        <begin position="352"/>
        <end position="375"/>
    </location>
</feature>
<feature type="transmembrane region" description="Helical" evidence="2">
    <location>
        <begin position="5"/>
        <end position="26"/>
    </location>
</feature>
<keyword evidence="4" id="KW-1185">Reference proteome</keyword>
<feature type="transmembrane region" description="Helical" evidence="2">
    <location>
        <begin position="381"/>
        <end position="400"/>
    </location>
</feature>
<dbReference type="OrthoDB" id="350307at2"/>
<gene>
    <name evidence="3" type="ORF">D5H75_10220</name>
</gene>
<dbReference type="Proteomes" id="UP000265768">
    <property type="component" value="Unassembled WGS sequence"/>
</dbReference>
<dbReference type="AlphaFoldDB" id="A0A3A4BPY5"/>
<feature type="compositionally biased region" description="Basic and acidic residues" evidence="1">
    <location>
        <begin position="205"/>
        <end position="215"/>
    </location>
</feature>
<feature type="transmembrane region" description="Helical" evidence="2">
    <location>
        <begin position="32"/>
        <end position="53"/>
    </location>
</feature>
<sequence>MARRLYAFAFLDDLVLLYPVYALLFARTGLSAAQISSLFVIWSVTSFALEIPSGLWADLFSRRRLLIAAPLLGGAGFALWTFFPSYPAFAAGFLLWGAGTALRSGALQALVYEELARAGATSSYPRLIGRSEAVATTAEMFAAGLAAPVLAAGGYLAVGVASVVATVLTSLAAAALPESRARPGSRARGESRPRAESQALTGSAAREESSGRSEEGGGEEGFAATVRAGLAGLRGSPTVRRALLLVAALMGVTAIDEYIPLLAESTGAGTAAVPLLMLLVLAGNTAGGWLAGTGTRWAAPVLAVGAVCLAAGALIPHPAGLVLIAAAFGVFQWTTAAADARLQAHLTDRTRATMTSVSGLGAEVFAVLTFAAYALGSTWSAPGPLFALAALPYLMIALILRRNPHHPGDGD</sequence>
<dbReference type="Pfam" id="PF07690">
    <property type="entry name" value="MFS_1"/>
    <property type="match status" value="1"/>
</dbReference>
<dbReference type="InterPro" id="IPR036259">
    <property type="entry name" value="MFS_trans_sf"/>
</dbReference>
<reference evidence="3 4" key="1">
    <citation type="submission" date="2018-09" db="EMBL/GenBank/DDBJ databases">
        <title>YIM 75507 draft genome.</title>
        <authorList>
            <person name="Tang S."/>
            <person name="Feng Y."/>
        </authorList>
    </citation>
    <scope>NUCLEOTIDE SEQUENCE [LARGE SCALE GENOMIC DNA]</scope>
    <source>
        <strain evidence="3 4">YIM 75507</strain>
    </source>
</reference>
<keyword evidence="2" id="KW-1133">Transmembrane helix</keyword>
<dbReference type="RefSeq" id="WP_119926166.1">
    <property type="nucleotide sequence ID" value="NZ_QZEY01000003.1"/>
</dbReference>
<accession>A0A3A4BPY5</accession>
<name>A0A3A4BPY5_9ACTN</name>
<protein>
    <submittedName>
        <fullName evidence="3">MFS transporter</fullName>
    </submittedName>
</protein>
<feature type="transmembrane region" description="Helical" evidence="2">
    <location>
        <begin position="65"/>
        <end position="83"/>
    </location>
</feature>
<feature type="transmembrane region" description="Helical" evidence="2">
    <location>
        <begin position="271"/>
        <end position="290"/>
    </location>
</feature>
<organism evidence="3 4">
    <name type="scientific">Bailinhaonella thermotolerans</name>
    <dbReference type="NCBI Taxonomy" id="1070861"/>
    <lineage>
        <taxon>Bacteria</taxon>
        <taxon>Bacillati</taxon>
        <taxon>Actinomycetota</taxon>
        <taxon>Actinomycetes</taxon>
        <taxon>Streptosporangiales</taxon>
        <taxon>Streptosporangiaceae</taxon>
        <taxon>Bailinhaonella</taxon>
    </lineage>
</organism>
<feature type="transmembrane region" description="Helical" evidence="2">
    <location>
        <begin position="156"/>
        <end position="176"/>
    </location>
</feature>
<keyword evidence="2" id="KW-0472">Membrane</keyword>
<evidence type="ECO:0000256" key="2">
    <source>
        <dbReference type="SAM" id="Phobius"/>
    </source>
</evidence>
<feature type="region of interest" description="Disordered" evidence="1">
    <location>
        <begin position="179"/>
        <end position="219"/>
    </location>
</feature>
<dbReference type="PANTHER" id="PTHR23530">
    <property type="entry name" value="TRANSPORT PROTEIN-RELATED"/>
    <property type="match status" value="1"/>
</dbReference>
<evidence type="ECO:0000313" key="3">
    <source>
        <dbReference type="EMBL" id="RJL33206.1"/>
    </source>
</evidence>
<dbReference type="PANTHER" id="PTHR23530:SF1">
    <property type="entry name" value="PERMEASE, MAJOR FACILITATOR SUPERFAMILY-RELATED"/>
    <property type="match status" value="1"/>
</dbReference>
<dbReference type="Gene3D" id="1.20.1250.20">
    <property type="entry name" value="MFS general substrate transporter like domains"/>
    <property type="match status" value="1"/>
</dbReference>